<sequence>MNAPLRPGGLAIVVRLDAGRVAAVTVTGERPRSLLSTMAGRPVEAAETAVRLLHGLCGASHAAGVRFAAAVAAGRELDGDDAAAWTRRLAGERLAESVRALVPVDAALLTDPDRAGALRAVVAHGAAIARTGAVDPVSRGAIEAGLVRLGLDGREAAPAPVAGADVLTAADDAAVVEALAGDPDFVARPVLPGRRPETGPAARAGASAADPEAARAARRAEVAAAFALLAADRVPGPTEAGWVAAAGLGAGWGFAAVESPRGRLHTLLTVHGDGRLRSARVLAPTEWNFHPDGPFARSLIGLRPAGDPAAEVARRAAAYDPCVAFDVAVGEDGDA</sequence>
<protein>
    <recommendedName>
        <fullName evidence="4">Nickel-dependent hydrogenase</fullName>
    </recommendedName>
</protein>
<organism evidence="2 3">
    <name type="scientific">Oharaeibacter diazotrophicus</name>
    <dbReference type="NCBI Taxonomy" id="1920512"/>
    <lineage>
        <taxon>Bacteria</taxon>
        <taxon>Pseudomonadati</taxon>
        <taxon>Pseudomonadota</taxon>
        <taxon>Alphaproteobacteria</taxon>
        <taxon>Hyphomicrobiales</taxon>
        <taxon>Pleomorphomonadaceae</taxon>
        <taxon>Oharaeibacter</taxon>
    </lineage>
</organism>
<dbReference type="Proteomes" id="UP000294547">
    <property type="component" value="Unassembled WGS sequence"/>
</dbReference>
<dbReference type="Gene3D" id="1.10.645.10">
    <property type="entry name" value="Cytochrome-c3 Hydrogenase, chain B"/>
    <property type="match status" value="2"/>
</dbReference>
<dbReference type="OrthoDB" id="9157196at2"/>
<evidence type="ECO:0000313" key="2">
    <source>
        <dbReference type="EMBL" id="TDP86973.1"/>
    </source>
</evidence>
<comment type="caution">
    <text evidence="2">The sequence shown here is derived from an EMBL/GenBank/DDBJ whole genome shotgun (WGS) entry which is preliminary data.</text>
</comment>
<name>A0A4R6RK90_9HYPH</name>
<accession>A0A4R6RK90</accession>
<dbReference type="PANTHER" id="PTHR42958">
    <property type="entry name" value="HYDROGENASE-2 LARGE CHAIN"/>
    <property type="match status" value="1"/>
</dbReference>
<dbReference type="RefSeq" id="WP_126536264.1">
    <property type="nucleotide sequence ID" value="NZ_BSPM01000008.1"/>
</dbReference>
<feature type="region of interest" description="Disordered" evidence="1">
    <location>
        <begin position="189"/>
        <end position="212"/>
    </location>
</feature>
<dbReference type="SUPFAM" id="SSF56762">
    <property type="entry name" value="HydB/Nqo4-like"/>
    <property type="match status" value="1"/>
</dbReference>
<evidence type="ECO:0000313" key="3">
    <source>
        <dbReference type="Proteomes" id="UP000294547"/>
    </source>
</evidence>
<evidence type="ECO:0008006" key="4">
    <source>
        <dbReference type="Google" id="ProtNLM"/>
    </source>
</evidence>
<feature type="compositionally biased region" description="Low complexity" evidence="1">
    <location>
        <begin position="199"/>
        <end position="211"/>
    </location>
</feature>
<dbReference type="InterPro" id="IPR029014">
    <property type="entry name" value="NiFe-Hase_large"/>
</dbReference>
<dbReference type="EMBL" id="SNXY01000006">
    <property type="protein sequence ID" value="TDP86973.1"/>
    <property type="molecule type" value="Genomic_DNA"/>
</dbReference>
<evidence type="ECO:0000256" key="1">
    <source>
        <dbReference type="SAM" id="MobiDB-lite"/>
    </source>
</evidence>
<gene>
    <name evidence="2" type="ORF">EDD54_0858</name>
</gene>
<dbReference type="AlphaFoldDB" id="A0A4R6RK90"/>
<proteinExistence type="predicted"/>
<dbReference type="InterPro" id="IPR050867">
    <property type="entry name" value="NiFe/NiFeSe_hydrgnase_LSU"/>
</dbReference>
<reference evidence="2 3" key="1">
    <citation type="submission" date="2019-03" db="EMBL/GenBank/DDBJ databases">
        <title>Genomic Encyclopedia of Type Strains, Phase IV (KMG-IV): sequencing the most valuable type-strain genomes for metagenomic binning, comparative biology and taxonomic classification.</title>
        <authorList>
            <person name="Goeker M."/>
        </authorList>
    </citation>
    <scope>NUCLEOTIDE SEQUENCE [LARGE SCALE GENOMIC DNA]</scope>
    <source>
        <strain evidence="2 3">DSM 102969</strain>
    </source>
</reference>
<dbReference type="PANTHER" id="PTHR42958:SF4">
    <property type="entry name" value="HYDROGENASE EXPRESSION_FORMATION PROTEIN HUPK"/>
    <property type="match status" value="1"/>
</dbReference>
<keyword evidence="3" id="KW-1185">Reference proteome</keyword>